<accession>A0A379SH87</accession>
<dbReference type="EMBL" id="UGXC01000002">
    <property type="protein sequence ID" value="SUG28345.1"/>
    <property type="molecule type" value="Genomic_DNA"/>
</dbReference>
<name>A0A379SH87_SALER</name>
<sequence length="41" mass="4853">MRKLTVERLITGITEDGRLLWERLEIKDGNSGFHDVRLVRE</sequence>
<dbReference type="AlphaFoldDB" id="A0A379SH87"/>
<organism evidence="1 2">
    <name type="scientific">Salmonella enterica subsp. arizonae</name>
    <dbReference type="NCBI Taxonomy" id="59203"/>
    <lineage>
        <taxon>Bacteria</taxon>
        <taxon>Pseudomonadati</taxon>
        <taxon>Pseudomonadota</taxon>
        <taxon>Gammaproteobacteria</taxon>
        <taxon>Enterobacterales</taxon>
        <taxon>Enterobacteriaceae</taxon>
        <taxon>Salmonella</taxon>
    </lineage>
</organism>
<proteinExistence type="predicted"/>
<evidence type="ECO:0000313" key="1">
    <source>
        <dbReference type="EMBL" id="SUG28345.1"/>
    </source>
</evidence>
<reference evidence="1 2" key="1">
    <citation type="submission" date="2018-06" db="EMBL/GenBank/DDBJ databases">
        <authorList>
            <consortium name="Pathogen Informatics"/>
            <person name="Doyle S."/>
        </authorList>
    </citation>
    <scope>NUCLEOTIDE SEQUENCE [LARGE SCALE GENOMIC DNA]</scope>
    <source>
        <strain evidence="1 2">NCTC7303</strain>
    </source>
</reference>
<gene>
    <name evidence="1" type="ORF">NCTC7303_00469</name>
</gene>
<protein>
    <submittedName>
        <fullName evidence="1">Uncharacterized protein</fullName>
    </submittedName>
</protein>
<evidence type="ECO:0000313" key="2">
    <source>
        <dbReference type="Proteomes" id="UP000255443"/>
    </source>
</evidence>
<dbReference type="Proteomes" id="UP000255443">
    <property type="component" value="Unassembled WGS sequence"/>
</dbReference>